<dbReference type="EMBL" id="UOFR01000018">
    <property type="protein sequence ID" value="VAW93283.1"/>
    <property type="molecule type" value="Genomic_DNA"/>
</dbReference>
<gene>
    <name evidence="1" type="ORF">MNBD_GAMMA21-939</name>
</gene>
<dbReference type="AlphaFoldDB" id="A0A3B0ZZG3"/>
<protein>
    <submittedName>
        <fullName evidence="1">Uncharacterized protein</fullName>
    </submittedName>
</protein>
<evidence type="ECO:0000313" key="1">
    <source>
        <dbReference type="EMBL" id="VAW93283.1"/>
    </source>
</evidence>
<reference evidence="1" key="1">
    <citation type="submission" date="2018-06" db="EMBL/GenBank/DDBJ databases">
        <authorList>
            <person name="Zhirakovskaya E."/>
        </authorList>
    </citation>
    <scope>NUCLEOTIDE SEQUENCE</scope>
</reference>
<proteinExistence type="predicted"/>
<name>A0A3B0ZZG3_9ZZZZ</name>
<accession>A0A3B0ZZG3</accession>
<sequence>MKPIPLQLITVKLDNGDHGVFVGTPLIANQNAMQSSQVSEIWFSDIRDLPDQMQLDELMTIVQDQISQSKKNMH</sequence>
<organism evidence="1">
    <name type="scientific">hydrothermal vent metagenome</name>
    <dbReference type="NCBI Taxonomy" id="652676"/>
    <lineage>
        <taxon>unclassified sequences</taxon>
        <taxon>metagenomes</taxon>
        <taxon>ecological metagenomes</taxon>
    </lineage>
</organism>